<protein>
    <submittedName>
        <fullName evidence="1">Uncharacterized protein</fullName>
    </submittedName>
</protein>
<reference evidence="1" key="1">
    <citation type="submission" date="2019-02" db="EMBL/GenBank/DDBJ databases">
        <authorList>
            <person name="Gruber-Vodicka R. H."/>
            <person name="Seah K. B. B."/>
        </authorList>
    </citation>
    <scope>NUCLEOTIDE SEQUENCE</scope>
    <source>
        <strain evidence="1">BECK_BY7</strain>
    </source>
</reference>
<dbReference type="AlphaFoldDB" id="A0A450WGX8"/>
<dbReference type="Pfam" id="PF25691">
    <property type="entry name" value="BW3TFN"/>
    <property type="match status" value="1"/>
</dbReference>
<gene>
    <name evidence="1" type="ORF">BECKLFY1418C_GA0070996_102243</name>
</gene>
<evidence type="ECO:0000313" key="1">
    <source>
        <dbReference type="EMBL" id="VFK16307.1"/>
    </source>
</evidence>
<name>A0A450WGX8_9GAMM</name>
<organism evidence="1">
    <name type="scientific">Candidatus Kentrum sp. LFY</name>
    <dbReference type="NCBI Taxonomy" id="2126342"/>
    <lineage>
        <taxon>Bacteria</taxon>
        <taxon>Pseudomonadati</taxon>
        <taxon>Pseudomonadota</taxon>
        <taxon>Gammaproteobacteria</taxon>
        <taxon>Candidatus Kentrum</taxon>
    </lineage>
</organism>
<accession>A0A450WGX8</accession>
<dbReference type="EMBL" id="CAADFN010000022">
    <property type="protein sequence ID" value="VFK16307.1"/>
    <property type="molecule type" value="Genomic_DNA"/>
</dbReference>
<proteinExistence type="predicted"/>
<dbReference type="InterPro" id="IPR058040">
    <property type="entry name" value="BW3TFN"/>
</dbReference>
<sequence>MAILTNASRRFIAEVIKSQTLYFAWGIGDPAWDTTPVPPPLDAVALEHEVGRRLITQVLFVEEDDEGEFVTPTGRYTASATPTRHLLVIVQFDFGDAPASEIREVGVFAQAVTDPELPEGQRYFVPCEVVDPGILISVERRTERLIRSPTSRENFQFIVSP</sequence>